<feature type="compositionally biased region" description="Basic residues" evidence="1">
    <location>
        <begin position="73"/>
        <end position="82"/>
    </location>
</feature>
<evidence type="ECO:0000256" key="1">
    <source>
        <dbReference type="SAM" id="MobiDB-lite"/>
    </source>
</evidence>
<feature type="domain" description="Myb-like DNA-binding" evidence="2">
    <location>
        <begin position="8"/>
        <end position="56"/>
    </location>
</feature>
<reference evidence="3" key="1">
    <citation type="submission" date="2023-06" db="EMBL/GenBank/DDBJ databases">
        <title>Genome-scale phylogeny and comparative genomics of the fungal order Sordariales.</title>
        <authorList>
            <consortium name="Lawrence Berkeley National Laboratory"/>
            <person name="Hensen N."/>
            <person name="Bonometti L."/>
            <person name="Westerberg I."/>
            <person name="Brannstrom I.O."/>
            <person name="Guillou S."/>
            <person name="Cros-Aarteil S."/>
            <person name="Calhoun S."/>
            <person name="Haridas S."/>
            <person name="Kuo A."/>
            <person name="Mondo S."/>
            <person name="Pangilinan J."/>
            <person name="Riley R."/>
            <person name="Labutti K."/>
            <person name="Andreopoulos B."/>
            <person name="Lipzen A."/>
            <person name="Chen C."/>
            <person name="Yanf M."/>
            <person name="Daum C."/>
            <person name="Ng V."/>
            <person name="Clum A."/>
            <person name="Steindorff A."/>
            <person name="Ohm R."/>
            <person name="Martin F."/>
            <person name="Silar P."/>
            <person name="Natvig D."/>
            <person name="Lalanne C."/>
            <person name="Gautier V."/>
            <person name="Ament-Velasquez S.L."/>
            <person name="Kruys A."/>
            <person name="Hutchinson M.I."/>
            <person name="Powell A.J."/>
            <person name="Barry K."/>
            <person name="Miller A.N."/>
            <person name="Grigoriev I.V."/>
            <person name="Debuchy R."/>
            <person name="Gladieux P."/>
            <person name="Thoren M.H."/>
            <person name="Johannesson H."/>
        </authorList>
    </citation>
    <scope>NUCLEOTIDE SEQUENCE</scope>
    <source>
        <strain evidence="3">8032-3</strain>
    </source>
</reference>
<evidence type="ECO:0000259" key="2">
    <source>
        <dbReference type="Pfam" id="PF22980"/>
    </source>
</evidence>
<feature type="region of interest" description="Disordered" evidence="1">
    <location>
        <begin position="56"/>
        <end position="140"/>
    </location>
</feature>
<protein>
    <recommendedName>
        <fullName evidence="2">Myb-like DNA-binding domain-containing protein</fullName>
    </recommendedName>
</protein>
<organism evidence="3 4">
    <name type="scientific">Phialemonium atrogriseum</name>
    <dbReference type="NCBI Taxonomy" id="1093897"/>
    <lineage>
        <taxon>Eukaryota</taxon>
        <taxon>Fungi</taxon>
        <taxon>Dikarya</taxon>
        <taxon>Ascomycota</taxon>
        <taxon>Pezizomycotina</taxon>
        <taxon>Sordariomycetes</taxon>
        <taxon>Sordariomycetidae</taxon>
        <taxon>Cephalothecales</taxon>
        <taxon>Cephalothecaceae</taxon>
        <taxon>Phialemonium</taxon>
    </lineage>
</organism>
<name>A0AAJ0C988_9PEZI</name>
<evidence type="ECO:0000313" key="4">
    <source>
        <dbReference type="Proteomes" id="UP001244011"/>
    </source>
</evidence>
<keyword evidence="4" id="KW-1185">Reference proteome</keyword>
<dbReference type="RefSeq" id="XP_060288722.1">
    <property type="nucleotide sequence ID" value="XM_060422042.1"/>
</dbReference>
<dbReference type="Pfam" id="PF22980">
    <property type="entry name" value="Myb_DNA-bind_8"/>
    <property type="match status" value="1"/>
</dbReference>
<dbReference type="AlphaFoldDB" id="A0AAJ0C988"/>
<dbReference type="Proteomes" id="UP001244011">
    <property type="component" value="Unassembled WGS sequence"/>
</dbReference>
<dbReference type="GeneID" id="85305229"/>
<gene>
    <name evidence="3" type="ORF">QBC33DRAFT_13059</name>
</gene>
<dbReference type="EMBL" id="MU838997">
    <property type="protein sequence ID" value="KAK1772509.1"/>
    <property type="molecule type" value="Genomic_DNA"/>
</dbReference>
<feature type="compositionally biased region" description="Basic and acidic residues" evidence="1">
    <location>
        <begin position="101"/>
        <end position="116"/>
    </location>
</feature>
<accession>A0AAJ0C988</accession>
<sequence>MSANDNAMTRFLFAILQQKCLKDIDWNKVAHDPILAQEITNGHAARMRYSRFRSAMLGLEPQRRNRTSANKSRVSKSKKQPKGKQADPGIKQDPAVPNTSVKEESKVLSPKVKQEHVQALPESTSPNPTAGLASSAVPPSDLHSQLHARLLTPCSDSDVLVASQCFAASPNSDMLHSDASFDLSGASQYSHHDHTSWSRAQTYPAFGVGYDLATYTTGFCEHQHNHQAADELAFSGGLLDGNGNHVMVKHEEWDAQSYQ</sequence>
<proteinExistence type="predicted"/>
<comment type="caution">
    <text evidence="3">The sequence shown here is derived from an EMBL/GenBank/DDBJ whole genome shotgun (WGS) entry which is preliminary data.</text>
</comment>
<dbReference type="InterPro" id="IPR054505">
    <property type="entry name" value="Myb_DNA-bind_8"/>
</dbReference>
<evidence type="ECO:0000313" key="3">
    <source>
        <dbReference type="EMBL" id="KAK1772509.1"/>
    </source>
</evidence>